<feature type="region of interest" description="Disordered" evidence="7">
    <location>
        <begin position="84"/>
        <end position="127"/>
    </location>
</feature>
<proteinExistence type="predicted"/>
<keyword evidence="5" id="KW-0804">Transcription</keyword>
<evidence type="ECO:0000256" key="6">
    <source>
        <dbReference type="ARBA" id="ARBA00023242"/>
    </source>
</evidence>
<organism evidence="9">
    <name type="scientific">Prasinoderma coloniale</name>
    <dbReference type="NCBI Taxonomy" id="156133"/>
    <lineage>
        <taxon>Eukaryota</taxon>
        <taxon>Viridiplantae</taxon>
        <taxon>Prasinodermophyta</taxon>
        <taxon>Prasinodermophyceae</taxon>
        <taxon>Prasinodermales</taxon>
        <taxon>Prasinodermaceae</taxon>
        <taxon>Prasinoderma</taxon>
    </lineage>
</organism>
<keyword evidence="6" id="KW-0539">Nucleus</keyword>
<evidence type="ECO:0000256" key="4">
    <source>
        <dbReference type="ARBA" id="ARBA00023125"/>
    </source>
</evidence>
<keyword evidence="2" id="KW-0805">Transcription regulation</keyword>
<accession>A0A7R9TL33</accession>
<feature type="domain" description="RWP-RK" evidence="8">
    <location>
        <begin position="1"/>
        <end position="75"/>
    </location>
</feature>
<name>A0A7R9TL33_9VIRI</name>
<dbReference type="GO" id="GO:0003700">
    <property type="term" value="F:DNA-binding transcription factor activity"/>
    <property type="evidence" value="ECO:0007669"/>
    <property type="project" value="InterPro"/>
</dbReference>
<dbReference type="GO" id="GO:0003677">
    <property type="term" value="F:DNA binding"/>
    <property type="evidence" value="ECO:0007669"/>
    <property type="project" value="UniProtKB-KW"/>
</dbReference>
<evidence type="ECO:0000259" key="8">
    <source>
        <dbReference type="PROSITE" id="PS51519"/>
    </source>
</evidence>
<keyword evidence="3" id="KW-0175">Coiled coil</keyword>
<protein>
    <recommendedName>
        <fullName evidence="8">RWP-RK domain-containing protein</fullName>
    </recommendedName>
</protein>
<evidence type="ECO:0000256" key="2">
    <source>
        <dbReference type="ARBA" id="ARBA00023015"/>
    </source>
</evidence>
<dbReference type="EMBL" id="HBDZ01007494">
    <property type="protein sequence ID" value="CAD8238561.1"/>
    <property type="molecule type" value="Transcribed_RNA"/>
</dbReference>
<dbReference type="AlphaFoldDB" id="A0A7R9TL33"/>
<dbReference type="PROSITE" id="PS51519">
    <property type="entry name" value="RWP_RK"/>
    <property type="match status" value="1"/>
</dbReference>
<evidence type="ECO:0000313" key="9">
    <source>
        <dbReference type="EMBL" id="CAD8238561.1"/>
    </source>
</evidence>
<keyword evidence="4" id="KW-0238">DNA-binding</keyword>
<dbReference type="InterPro" id="IPR003035">
    <property type="entry name" value="RWP-RK_dom"/>
</dbReference>
<dbReference type="PANTHER" id="PTHR46373:SF9">
    <property type="entry name" value="OS01G0246500 PROTEIN"/>
    <property type="match status" value="1"/>
</dbReference>
<evidence type="ECO:0000256" key="3">
    <source>
        <dbReference type="ARBA" id="ARBA00023054"/>
    </source>
</evidence>
<evidence type="ECO:0000256" key="7">
    <source>
        <dbReference type="SAM" id="MobiDB-lite"/>
    </source>
</evidence>
<dbReference type="InterPro" id="IPR044607">
    <property type="entry name" value="RKD-like"/>
</dbReference>
<evidence type="ECO:0000256" key="1">
    <source>
        <dbReference type="ARBA" id="ARBA00004049"/>
    </source>
</evidence>
<dbReference type="PANTHER" id="PTHR46373">
    <property type="entry name" value="PROTEIN RKD4"/>
    <property type="match status" value="1"/>
</dbReference>
<comment type="function">
    <text evidence="1">Putative transcription factor.</text>
</comment>
<gene>
    <name evidence="9" type="ORF">PCOL08062_LOCUS5725</name>
</gene>
<sequence length="197" mass="20290">MVAVDPPFDELTTYFDRPIAEAALELGVCGARLKQIIRDNGVGRWPFRKYQALLSKGIVSTLDEFLYGPGGLLAEDGEAASGGGVLAALGNHSRNRTGERRSTPRPRKQRPPPDAATHSDGDGDGLDALAYEHDAKRARADAAAAAAANAKPADPALLRALGAAAGTAAERCAQGGWLVDATRAAAARGGAAVLAPL</sequence>
<reference evidence="9" key="1">
    <citation type="submission" date="2021-01" db="EMBL/GenBank/DDBJ databases">
        <authorList>
            <person name="Corre E."/>
            <person name="Pelletier E."/>
            <person name="Niang G."/>
            <person name="Scheremetjew M."/>
            <person name="Finn R."/>
            <person name="Kale V."/>
            <person name="Holt S."/>
            <person name="Cochrane G."/>
            <person name="Meng A."/>
            <person name="Brown T."/>
            <person name="Cohen L."/>
        </authorList>
    </citation>
    <scope>NUCLEOTIDE SEQUENCE</scope>
    <source>
        <strain evidence="9">CCMP1413</strain>
    </source>
</reference>
<dbReference type="Pfam" id="PF02042">
    <property type="entry name" value="RWP-RK"/>
    <property type="match status" value="1"/>
</dbReference>
<evidence type="ECO:0000256" key="5">
    <source>
        <dbReference type="ARBA" id="ARBA00023163"/>
    </source>
</evidence>